<organism evidence="1 2">
    <name type="scientific">Salix suchowensis</name>
    <dbReference type="NCBI Taxonomy" id="1278906"/>
    <lineage>
        <taxon>Eukaryota</taxon>
        <taxon>Viridiplantae</taxon>
        <taxon>Streptophyta</taxon>
        <taxon>Embryophyta</taxon>
        <taxon>Tracheophyta</taxon>
        <taxon>Spermatophyta</taxon>
        <taxon>Magnoliopsida</taxon>
        <taxon>eudicotyledons</taxon>
        <taxon>Gunneridae</taxon>
        <taxon>Pentapetalae</taxon>
        <taxon>rosids</taxon>
        <taxon>fabids</taxon>
        <taxon>Malpighiales</taxon>
        <taxon>Salicaceae</taxon>
        <taxon>Saliceae</taxon>
        <taxon>Salix</taxon>
    </lineage>
</organism>
<comment type="caution">
    <text evidence="1">The sequence shown here is derived from an EMBL/GenBank/DDBJ whole genome shotgun (WGS) entry which is preliminary data.</text>
</comment>
<sequence length="51" mass="5412">MAASCAPVSIASGGSQLKARPLWSSKSNSFCQISKTGSWKEIKSQWEPAPS</sequence>
<dbReference type="EMBL" id="JAPFFI010000018">
    <property type="protein sequence ID" value="KAJ6349548.1"/>
    <property type="molecule type" value="Genomic_DNA"/>
</dbReference>
<reference evidence="1" key="1">
    <citation type="submission" date="2022-10" db="EMBL/GenBank/DDBJ databases">
        <authorList>
            <person name="Hyden B.L."/>
            <person name="Feng K."/>
            <person name="Yates T."/>
            <person name="Jawdy S."/>
            <person name="Smart L.B."/>
            <person name="Muchero W."/>
        </authorList>
    </citation>
    <scope>NUCLEOTIDE SEQUENCE</scope>
    <source>
        <tissue evidence="1">Shoot tip</tissue>
    </source>
</reference>
<gene>
    <name evidence="1" type="ORF">OIU77_007015</name>
</gene>
<evidence type="ECO:0000313" key="1">
    <source>
        <dbReference type="EMBL" id="KAJ6349548.1"/>
    </source>
</evidence>
<protein>
    <submittedName>
        <fullName evidence="1">Uncharacterized protein</fullName>
    </submittedName>
</protein>
<evidence type="ECO:0000313" key="2">
    <source>
        <dbReference type="Proteomes" id="UP001141253"/>
    </source>
</evidence>
<reference evidence="1" key="2">
    <citation type="journal article" date="2023" name="Int. J. Mol. Sci.">
        <title>De Novo Assembly and Annotation of 11 Diverse Shrub Willow (Salix) Genomes Reveals Novel Gene Organization in Sex-Linked Regions.</title>
        <authorList>
            <person name="Hyden B."/>
            <person name="Feng K."/>
            <person name="Yates T.B."/>
            <person name="Jawdy S."/>
            <person name="Cereghino C."/>
            <person name="Smart L.B."/>
            <person name="Muchero W."/>
        </authorList>
    </citation>
    <scope>NUCLEOTIDE SEQUENCE</scope>
    <source>
        <tissue evidence="1">Shoot tip</tissue>
    </source>
</reference>
<dbReference type="Proteomes" id="UP001141253">
    <property type="component" value="Chromosome 19"/>
</dbReference>
<proteinExistence type="predicted"/>
<name>A0ABQ9APS3_9ROSI</name>
<keyword evidence="2" id="KW-1185">Reference proteome</keyword>
<accession>A0ABQ9APS3</accession>